<keyword evidence="3" id="KW-1185">Reference proteome</keyword>
<feature type="transmembrane region" description="Helical" evidence="1">
    <location>
        <begin position="38"/>
        <end position="55"/>
    </location>
</feature>
<gene>
    <name evidence="2" type="ORF">M6B38_115485</name>
</gene>
<organism evidence="2 3">
    <name type="scientific">Iris pallida</name>
    <name type="common">Sweet iris</name>
    <dbReference type="NCBI Taxonomy" id="29817"/>
    <lineage>
        <taxon>Eukaryota</taxon>
        <taxon>Viridiplantae</taxon>
        <taxon>Streptophyta</taxon>
        <taxon>Embryophyta</taxon>
        <taxon>Tracheophyta</taxon>
        <taxon>Spermatophyta</taxon>
        <taxon>Magnoliopsida</taxon>
        <taxon>Liliopsida</taxon>
        <taxon>Asparagales</taxon>
        <taxon>Iridaceae</taxon>
        <taxon>Iridoideae</taxon>
        <taxon>Irideae</taxon>
        <taxon>Iris</taxon>
    </lineage>
</organism>
<dbReference type="AlphaFoldDB" id="A0AAX6I4U2"/>
<keyword evidence="1" id="KW-0812">Transmembrane</keyword>
<accession>A0AAX6I4U2</accession>
<evidence type="ECO:0000256" key="1">
    <source>
        <dbReference type="SAM" id="Phobius"/>
    </source>
</evidence>
<protein>
    <submittedName>
        <fullName evidence="2">Uncharacterized protein</fullName>
    </submittedName>
</protein>
<evidence type="ECO:0000313" key="2">
    <source>
        <dbReference type="EMBL" id="KAJ6847877.1"/>
    </source>
</evidence>
<proteinExistence type="predicted"/>
<comment type="caution">
    <text evidence="2">The sequence shown here is derived from an EMBL/GenBank/DDBJ whole genome shotgun (WGS) entry which is preliminary data.</text>
</comment>
<sequence>MLILAMSLKNNSRRSSFIILLTLLNVGLEISFRFDITNLLYLIYTVSLCHIFYINK</sequence>
<name>A0AAX6I4U2_IRIPA</name>
<dbReference type="Proteomes" id="UP001140949">
    <property type="component" value="Unassembled WGS sequence"/>
</dbReference>
<reference evidence="2" key="1">
    <citation type="journal article" date="2023" name="GigaByte">
        <title>Genome assembly of the bearded iris, Iris pallida Lam.</title>
        <authorList>
            <person name="Bruccoleri R.E."/>
            <person name="Oakeley E.J."/>
            <person name="Faust A.M.E."/>
            <person name="Altorfer M."/>
            <person name="Dessus-Babus S."/>
            <person name="Burckhardt D."/>
            <person name="Oertli M."/>
            <person name="Naumann U."/>
            <person name="Petersen F."/>
            <person name="Wong J."/>
        </authorList>
    </citation>
    <scope>NUCLEOTIDE SEQUENCE</scope>
    <source>
        <strain evidence="2">GSM-AAB239-AS_SAM_17_03QT</strain>
    </source>
</reference>
<reference evidence="2" key="2">
    <citation type="submission" date="2023-04" db="EMBL/GenBank/DDBJ databases">
        <authorList>
            <person name="Bruccoleri R.E."/>
            <person name="Oakeley E.J."/>
            <person name="Faust A.-M."/>
            <person name="Dessus-Babus S."/>
            <person name="Altorfer M."/>
            <person name="Burckhardt D."/>
            <person name="Oertli M."/>
            <person name="Naumann U."/>
            <person name="Petersen F."/>
            <person name="Wong J."/>
        </authorList>
    </citation>
    <scope>NUCLEOTIDE SEQUENCE</scope>
    <source>
        <strain evidence="2">GSM-AAB239-AS_SAM_17_03QT</strain>
        <tissue evidence="2">Leaf</tissue>
    </source>
</reference>
<dbReference type="EMBL" id="JANAVB010004800">
    <property type="protein sequence ID" value="KAJ6847877.1"/>
    <property type="molecule type" value="Genomic_DNA"/>
</dbReference>
<keyword evidence="1" id="KW-0472">Membrane</keyword>
<keyword evidence="1" id="KW-1133">Transmembrane helix</keyword>
<evidence type="ECO:0000313" key="3">
    <source>
        <dbReference type="Proteomes" id="UP001140949"/>
    </source>
</evidence>